<evidence type="ECO:0000313" key="2">
    <source>
        <dbReference type="EMBL" id="KTC78997.1"/>
    </source>
</evidence>
<evidence type="ECO:0000313" key="3">
    <source>
        <dbReference type="EMBL" id="VEB36338.1"/>
    </source>
</evidence>
<evidence type="ECO:0000313" key="5">
    <source>
        <dbReference type="Proteomes" id="UP000277577"/>
    </source>
</evidence>
<dbReference type="Proteomes" id="UP000277577">
    <property type="component" value="Chromosome"/>
</dbReference>
<dbReference type="AlphaFoldDB" id="A0A0W0S7W7"/>
<dbReference type="RefSeq" id="WP_028382196.1">
    <property type="nucleotide sequence ID" value="NZ_CAAAIT010000002.1"/>
</dbReference>
<organism evidence="2 4">
    <name type="scientific">Legionella cherrii</name>
    <dbReference type="NCBI Taxonomy" id="28084"/>
    <lineage>
        <taxon>Bacteria</taxon>
        <taxon>Pseudomonadati</taxon>
        <taxon>Pseudomonadota</taxon>
        <taxon>Gammaproteobacteria</taxon>
        <taxon>Legionellales</taxon>
        <taxon>Legionellaceae</taxon>
        <taxon>Legionella</taxon>
    </lineage>
</organism>
<dbReference type="OrthoDB" id="5653618at2"/>
<dbReference type="Proteomes" id="UP000054921">
    <property type="component" value="Unassembled WGS sequence"/>
</dbReference>
<accession>A0A0W0S7W7</accession>
<gene>
    <name evidence="2" type="ORF">Lche_1017</name>
    <name evidence="3" type="ORF">NCTC11976_01658</name>
</gene>
<proteinExistence type="predicted"/>
<dbReference type="STRING" id="28084.Lche_1017"/>
<reference evidence="3 5" key="2">
    <citation type="submission" date="2018-12" db="EMBL/GenBank/DDBJ databases">
        <authorList>
            <consortium name="Pathogen Informatics"/>
        </authorList>
    </citation>
    <scope>NUCLEOTIDE SEQUENCE [LARGE SCALE GENOMIC DNA]</scope>
    <source>
        <strain evidence="3 5">NCTC11976</strain>
    </source>
</reference>
<reference evidence="2 4" key="1">
    <citation type="submission" date="2015-11" db="EMBL/GenBank/DDBJ databases">
        <title>Genomic analysis of 38 Legionella species identifies large and diverse effector repertoires.</title>
        <authorList>
            <person name="Burstein D."/>
            <person name="Amaro F."/>
            <person name="Zusman T."/>
            <person name="Lifshitz Z."/>
            <person name="Cohen O."/>
            <person name="Gilbert J.A."/>
            <person name="Pupko T."/>
            <person name="Shuman H.A."/>
            <person name="Segal G."/>
        </authorList>
    </citation>
    <scope>NUCLEOTIDE SEQUENCE [LARGE SCALE GENOMIC DNA]</scope>
    <source>
        <strain evidence="2 4">ORW</strain>
    </source>
</reference>
<protein>
    <submittedName>
        <fullName evidence="2">Coiled coil protein</fullName>
    </submittedName>
</protein>
<dbReference type="PATRIC" id="fig|28084.5.peg.1097"/>
<dbReference type="EMBL" id="LR134173">
    <property type="protein sequence ID" value="VEB36338.1"/>
    <property type="molecule type" value="Genomic_DNA"/>
</dbReference>
<evidence type="ECO:0000313" key="4">
    <source>
        <dbReference type="Proteomes" id="UP000054921"/>
    </source>
</evidence>
<sequence>MPTLKKLTPEVKNALGNKYDFQARYEGLIQKSNEGQLKGNEDAIQYIDDVVKRYNMIKGTSPSSSDLQAKKEAYLPLLRAHAAEVGIHTFSKPGDLASRLKELDFEPSKIEEISKGLEQAGDDDLLAILSSLIITSATCEEGQHHHHHHHRSEVIVSTPGYGSHHHYH</sequence>
<dbReference type="EMBL" id="LNXW01000013">
    <property type="protein sequence ID" value="KTC78997.1"/>
    <property type="molecule type" value="Genomic_DNA"/>
</dbReference>
<name>A0A0W0S7W7_9GAMM</name>
<evidence type="ECO:0000256" key="1">
    <source>
        <dbReference type="SAM" id="MobiDB-lite"/>
    </source>
</evidence>
<keyword evidence="5" id="KW-1185">Reference proteome</keyword>
<feature type="region of interest" description="Disordered" evidence="1">
    <location>
        <begin position="143"/>
        <end position="168"/>
    </location>
</feature>